<proteinExistence type="predicted"/>
<protein>
    <submittedName>
        <fullName evidence="1">Uncharacterized protein</fullName>
    </submittedName>
</protein>
<gene>
    <name evidence="1" type="ORF">JVT61DRAFT_2979</name>
</gene>
<dbReference type="Proteomes" id="UP000683000">
    <property type="component" value="Unassembled WGS sequence"/>
</dbReference>
<reference evidence="1" key="1">
    <citation type="submission" date="2021-03" db="EMBL/GenBank/DDBJ databases">
        <title>Evolutionary innovations through gain and loss of genes in the ectomycorrhizal Boletales.</title>
        <authorList>
            <person name="Wu G."/>
            <person name="Miyauchi S."/>
            <person name="Morin E."/>
            <person name="Yang Z.-L."/>
            <person name="Xu J."/>
            <person name="Martin F.M."/>
        </authorList>
    </citation>
    <scope>NUCLEOTIDE SEQUENCE</scope>
    <source>
        <strain evidence="1">BR01</strain>
    </source>
</reference>
<comment type="caution">
    <text evidence="1">The sequence shown here is derived from an EMBL/GenBank/DDBJ whole genome shotgun (WGS) entry which is preliminary data.</text>
</comment>
<dbReference type="OrthoDB" id="2693302at2759"/>
<accession>A0A8I2YQ77</accession>
<organism evidence="1 2">
    <name type="scientific">Boletus reticuloceps</name>
    <dbReference type="NCBI Taxonomy" id="495285"/>
    <lineage>
        <taxon>Eukaryota</taxon>
        <taxon>Fungi</taxon>
        <taxon>Dikarya</taxon>
        <taxon>Basidiomycota</taxon>
        <taxon>Agaricomycotina</taxon>
        <taxon>Agaricomycetes</taxon>
        <taxon>Agaricomycetidae</taxon>
        <taxon>Boletales</taxon>
        <taxon>Boletineae</taxon>
        <taxon>Boletaceae</taxon>
        <taxon>Boletoideae</taxon>
        <taxon>Boletus</taxon>
    </lineage>
</organism>
<keyword evidence="2" id="KW-1185">Reference proteome</keyword>
<dbReference type="AlphaFoldDB" id="A0A8I2YQ77"/>
<dbReference type="EMBL" id="JAGFBS010000014">
    <property type="protein sequence ID" value="KAG6375422.1"/>
    <property type="molecule type" value="Genomic_DNA"/>
</dbReference>
<sequence>MDGTVVELTKAIKDHLADNPSRASEPRFSALFGTTRKRAAAIANVLSVEPIATASALAQPSTSTKFPPFGLGVFADSS</sequence>
<evidence type="ECO:0000313" key="2">
    <source>
        <dbReference type="Proteomes" id="UP000683000"/>
    </source>
</evidence>
<name>A0A8I2YQ77_9AGAM</name>
<evidence type="ECO:0000313" key="1">
    <source>
        <dbReference type="EMBL" id="KAG6375422.1"/>
    </source>
</evidence>